<dbReference type="Proteomes" id="UP001062846">
    <property type="component" value="Chromosome 8"/>
</dbReference>
<comment type="caution">
    <text evidence="1">The sequence shown here is derived from an EMBL/GenBank/DDBJ whole genome shotgun (WGS) entry which is preliminary data.</text>
</comment>
<gene>
    <name evidence="1" type="ORF">RHMOL_Rhmol08G0151000</name>
</gene>
<sequence length="828" mass="91836">MVVGLLPSSASALLHRRSSSSSGFFGVSPSSSPSSSSSCNDLQVPNWSWRLQAAEHGMEDQTRSGYAGDKRKLKNRHKGIKSVVMAGEDEKMEKIIGTYGGKVRIVSSTDDDDSMEQEEEGAAAASAAAEEMMLLWGIQQPTLSKPNAFVSQSSLCLPLDACGRSLSILQSPSSVVFFFSFFLPLLQSSYLMLQIVILVLCSLGSAGTPGVTGAVLWDSGVVLGKFLEHAVESGMMLLRGKKVVELGSGCGLVGCIAALLGAKVTLTDLPDRLRLLRKNIETNLYGDVRGSAAVSELIWGEEPDTELIDPSPDFGMEGYVILMCRRGELSASVVLSRRATFQDLVEKLCLKWSDLKGGALLLLYSLEGHAKCMLSCDDDLEALFALTLSRHIDAIDVILMDSGSSSTCNTVDPCSSDGGSIASRGELPVVDDEVGQRFNDGAVEFRDCLTKYSVFHGFQFYYYKNHRDKVKAYCVERPDGRCMWAVMASLDRSTGFFTIKEFNAVHTCDSAVLTNKISQVGCHFIGRLVTEELRSRPFNRAIDIMHDMKEDYGVDVTYRCSHMGLQKAKDSVFGSYSASFADLKWYVQKFKEVDTTSSIVLNCDDSKHFTRLFVGFGACKYGFNYCRPLLFLDGTFLKSMYKGSLLSACTKDGNQGLYPICFAIVDGETYESWHWFLEQMRVFLENERNVVFISDRNIGLLHAVADVFPGASHSYCLVHLKKNLRTRLGGVAMDRKRYLVELFGKCAYAPIFELFNELLAELEREGGDKMKDFLSDLDVKHWAHAHFPGHRYSELSSNLAECFNRWIKDERCLPVTQLVDAIRMKLME</sequence>
<keyword evidence="2" id="KW-1185">Reference proteome</keyword>
<dbReference type="EMBL" id="CM046395">
    <property type="protein sequence ID" value="KAI8542611.1"/>
    <property type="molecule type" value="Genomic_DNA"/>
</dbReference>
<evidence type="ECO:0000313" key="1">
    <source>
        <dbReference type="EMBL" id="KAI8542611.1"/>
    </source>
</evidence>
<name>A0ACC0MPB8_RHOML</name>
<proteinExistence type="predicted"/>
<protein>
    <submittedName>
        <fullName evidence="1">Uncharacterized protein</fullName>
    </submittedName>
</protein>
<accession>A0ACC0MPB8</accession>
<evidence type="ECO:0000313" key="2">
    <source>
        <dbReference type="Proteomes" id="UP001062846"/>
    </source>
</evidence>
<organism evidence="1 2">
    <name type="scientific">Rhododendron molle</name>
    <name type="common">Chinese azalea</name>
    <name type="synonym">Azalea mollis</name>
    <dbReference type="NCBI Taxonomy" id="49168"/>
    <lineage>
        <taxon>Eukaryota</taxon>
        <taxon>Viridiplantae</taxon>
        <taxon>Streptophyta</taxon>
        <taxon>Embryophyta</taxon>
        <taxon>Tracheophyta</taxon>
        <taxon>Spermatophyta</taxon>
        <taxon>Magnoliopsida</taxon>
        <taxon>eudicotyledons</taxon>
        <taxon>Gunneridae</taxon>
        <taxon>Pentapetalae</taxon>
        <taxon>asterids</taxon>
        <taxon>Ericales</taxon>
        <taxon>Ericaceae</taxon>
        <taxon>Ericoideae</taxon>
        <taxon>Rhodoreae</taxon>
        <taxon>Rhododendron</taxon>
    </lineage>
</organism>
<reference evidence="1" key="1">
    <citation type="submission" date="2022-02" db="EMBL/GenBank/DDBJ databases">
        <title>Plant Genome Project.</title>
        <authorList>
            <person name="Zhang R.-G."/>
        </authorList>
    </citation>
    <scope>NUCLEOTIDE SEQUENCE</scope>
    <source>
        <strain evidence="1">AT1</strain>
    </source>
</reference>